<dbReference type="Proteomes" id="UP000265520">
    <property type="component" value="Unassembled WGS sequence"/>
</dbReference>
<keyword evidence="2" id="KW-0418">Kinase</keyword>
<dbReference type="Gene3D" id="1.25.40.20">
    <property type="entry name" value="Ankyrin repeat-containing domain"/>
    <property type="match status" value="1"/>
</dbReference>
<reference evidence="2 3" key="1">
    <citation type="journal article" date="2018" name="Front. Plant Sci.">
        <title>Red Clover (Trifolium pratense) and Zigzag Clover (T. medium) - A Picture of Genomic Similarities and Differences.</title>
        <authorList>
            <person name="Dluhosova J."/>
            <person name="Istvanek J."/>
            <person name="Nedelnik J."/>
            <person name="Repkova J."/>
        </authorList>
    </citation>
    <scope>NUCLEOTIDE SEQUENCE [LARGE SCALE GENOMIC DNA]</scope>
    <source>
        <strain evidence="3">cv. 10/8</strain>
        <tissue evidence="2">Leaf</tissue>
    </source>
</reference>
<dbReference type="InterPro" id="IPR036770">
    <property type="entry name" value="Ankyrin_rpt-contain_sf"/>
</dbReference>
<name>A0A392RUN3_9FABA</name>
<evidence type="ECO:0000313" key="3">
    <source>
        <dbReference type="Proteomes" id="UP000265520"/>
    </source>
</evidence>
<dbReference type="SUPFAM" id="SSF48403">
    <property type="entry name" value="Ankyrin repeat"/>
    <property type="match status" value="1"/>
</dbReference>
<evidence type="ECO:0000256" key="1">
    <source>
        <dbReference type="ARBA" id="ARBA00004413"/>
    </source>
</evidence>
<feature type="non-terminal residue" evidence="2">
    <location>
        <position position="52"/>
    </location>
</feature>
<comment type="caution">
    <text evidence="2">The sequence shown here is derived from an EMBL/GenBank/DDBJ whole genome shotgun (WGS) entry which is preliminary data.</text>
</comment>
<dbReference type="GO" id="GO:0016301">
    <property type="term" value="F:kinase activity"/>
    <property type="evidence" value="ECO:0007669"/>
    <property type="project" value="UniProtKB-KW"/>
</dbReference>
<dbReference type="EMBL" id="LXQA010265729">
    <property type="protein sequence ID" value="MCI39296.1"/>
    <property type="molecule type" value="Genomic_DNA"/>
</dbReference>
<dbReference type="InterPro" id="IPR002110">
    <property type="entry name" value="Ankyrin_rpt"/>
</dbReference>
<keyword evidence="2" id="KW-0808">Transferase</keyword>
<organism evidence="2 3">
    <name type="scientific">Trifolium medium</name>
    <dbReference type="NCBI Taxonomy" id="97028"/>
    <lineage>
        <taxon>Eukaryota</taxon>
        <taxon>Viridiplantae</taxon>
        <taxon>Streptophyta</taxon>
        <taxon>Embryophyta</taxon>
        <taxon>Tracheophyta</taxon>
        <taxon>Spermatophyta</taxon>
        <taxon>Magnoliopsida</taxon>
        <taxon>eudicotyledons</taxon>
        <taxon>Gunneridae</taxon>
        <taxon>Pentapetalae</taxon>
        <taxon>rosids</taxon>
        <taxon>fabids</taxon>
        <taxon>Fabales</taxon>
        <taxon>Fabaceae</taxon>
        <taxon>Papilionoideae</taxon>
        <taxon>50 kb inversion clade</taxon>
        <taxon>NPAAA clade</taxon>
        <taxon>Hologalegina</taxon>
        <taxon>IRL clade</taxon>
        <taxon>Trifolieae</taxon>
        <taxon>Trifolium</taxon>
    </lineage>
</organism>
<dbReference type="Pfam" id="PF13637">
    <property type="entry name" value="Ank_4"/>
    <property type="match status" value="1"/>
</dbReference>
<dbReference type="GO" id="GO:0005886">
    <property type="term" value="C:plasma membrane"/>
    <property type="evidence" value="ECO:0007669"/>
    <property type="project" value="UniProtKB-SubCell"/>
</dbReference>
<keyword evidence="3" id="KW-1185">Reference proteome</keyword>
<dbReference type="AlphaFoldDB" id="A0A392RUN3"/>
<proteinExistence type="predicted"/>
<sequence>MDMVNRGVHAAARGGNWEILKEFVGSDSDILAYRDSYGCTVLHTAAATGQVE</sequence>
<accession>A0A392RUN3</accession>
<comment type="subcellular location">
    <subcellularLocation>
        <location evidence="1">Cell membrane</location>
        <topology evidence="1">Peripheral membrane protein</topology>
        <orientation evidence="1">Cytoplasmic side</orientation>
    </subcellularLocation>
</comment>
<evidence type="ECO:0000313" key="2">
    <source>
        <dbReference type="EMBL" id="MCI39296.1"/>
    </source>
</evidence>
<protein>
    <submittedName>
        <fullName evidence="2">Kinase D-interacting substrate of 220 kDa-like</fullName>
    </submittedName>
</protein>